<keyword evidence="1" id="KW-0805">Transcription regulation</keyword>
<dbReference type="PANTHER" id="PTHR47894:SF1">
    <property type="entry name" value="HTH-TYPE TRANSCRIPTIONAL REGULATOR VQSM"/>
    <property type="match status" value="1"/>
</dbReference>
<evidence type="ECO:0000313" key="5">
    <source>
        <dbReference type="EMBL" id="GHE04494.1"/>
    </source>
</evidence>
<comment type="caution">
    <text evidence="5">The sequence shown here is derived from an EMBL/GenBank/DDBJ whole genome shotgun (WGS) entry which is preliminary data.</text>
</comment>
<protein>
    <submittedName>
        <fullName evidence="5">AraC family transcriptional regulator</fullName>
    </submittedName>
    <submittedName>
        <fullName evidence="6">Transcriptional regulator, AraC family</fullName>
    </submittedName>
</protein>
<reference evidence="5" key="1">
    <citation type="journal article" date="2014" name="Int. J. Syst. Evol. Microbiol.">
        <title>Complete genome sequence of Corynebacterium casei LMG S-19264T (=DSM 44701T), isolated from a smear-ripened cheese.</title>
        <authorList>
            <consortium name="US DOE Joint Genome Institute (JGI-PGF)"/>
            <person name="Walter F."/>
            <person name="Albersmeier A."/>
            <person name="Kalinowski J."/>
            <person name="Ruckert C."/>
        </authorList>
    </citation>
    <scope>NUCLEOTIDE SEQUENCE</scope>
    <source>
        <strain evidence="5">CGMCC 1.10859</strain>
    </source>
</reference>
<keyword evidence="7" id="KW-1185">Reference proteome</keyword>
<dbReference type="RefSeq" id="WP_081824911.1">
    <property type="nucleotide sequence ID" value="NZ_BNAB01000017.1"/>
</dbReference>
<dbReference type="GO" id="GO:0005829">
    <property type="term" value="C:cytosol"/>
    <property type="evidence" value="ECO:0007669"/>
    <property type="project" value="TreeGrafter"/>
</dbReference>
<evidence type="ECO:0000256" key="2">
    <source>
        <dbReference type="ARBA" id="ARBA00023125"/>
    </source>
</evidence>
<dbReference type="Proteomes" id="UP000199541">
    <property type="component" value="Unassembled WGS sequence"/>
</dbReference>
<evidence type="ECO:0000313" key="6">
    <source>
        <dbReference type="EMBL" id="SDX56731.1"/>
    </source>
</evidence>
<dbReference type="GO" id="GO:0000976">
    <property type="term" value="F:transcription cis-regulatory region binding"/>
    <property type="evidence" value="ECO:0007669"/>
    <property type="project" value="TreeGrafter"/>
</dbReference>
<keyword evidence="3" id="KW-0804">Transcription</keyword>
<dbReference type="PROSITE" id="PS01124">
    <property type="entry name" value="HTH_ARAC_FAMILY_2"/>
    <property type="match status" value="1"/>
</dbReference>
<dbReference type="Gene3D" id="1.10.10.60">
    <property type="entry name" value="Homeodomain-like"/>
    <property type="match status" value="1"/>
</dbReference>
<dbReference type="InterPro" id="IPR009057">
    <property type="entry name" value="Homeodomain-like_sf"/>
</dbReference>
<accession>A0AAN4UUJ6</accession>
<dbReference type="PANTHER" id="PTHR47894">
    <property type="entry name" value="HTH-TYPE TRANSCRIPTIONAL REGULATOR GADX"/>
    <property type="match status" value="1"/>
</dbReference>
<dbReference type="EMBL" id="BNAB01000017">
    <property type="protein sequence ID" value="GHE04494.1"/>
    <property type="molecule type" value="Genomic_DNA"/>
</dbReference>
<dbReference type="GO" id="GO:0003700">
    <property type="term" value="F:DNA-binding transcription factor activity"/>
    <property type="evidence" value="ECO:0007669"/>
    <property type="project" value="InterPro"/>
</dbReference>
<evidence type="ECO:0000313" key="8">
    <source>
        <dbReference type="Proteomes" id="UP000634647"/>
    </source>
</evidence>
<name>A0AAN4UUJ6_9RHOB</name>
<dbReference type="Pfam" id="PF12625">
    <property type="entry name" value="Arabinose_bd"/>
    <property type="match status" value="1"/>
</dbReference>
<reference evidence="5" key="3">
    <citation type="submission" date="2023-06" db="EMBL/GenBank/DDBJ databases">
        <authorList>
            <person name="Sun Q."/>
            <person name="Zhou Y."/>
        </authorList>
    </citation>
    <scope>NUCLEOTIDE SEQUENCE</scope>
    <source>
        <strain evidence="5">CGMCC 1.10859</strain>
    </source>
</reference>
<feature type="domain" description="HTH araC/xylS-type" evidence="4">
    <location>
        <begin position="255"/>
        <end position="352"/>
    </location>
</feature>
<dbReference type="InterPro" id="IPR032687">
    <property type="entry name" value="AraC-type_N"/>
</dbReference>
<gene>
    <name evidence="5" type="primary">oruR</name>
    <name evidence="5" type="ORF">GCM10008024_31850</name>
    <name evidence="6" type="ORF">SAMN05444006_12022</name>
</gene>
<reference evidence="6 7" key="2">
    <citation type="submission" date="2016-10" db="EMBL/GenBank/DDBJ databases">
        <authorList>
            <person name="Varghese N."/>
            <person name="Submissions S."/>
        </authorList>
    </citation>
    <scope>NUCLEOTIDE SEQUENCE [LARGE SCALE GENOMIC DNA]</scope>
    <source>
        <strain evidence="6 7">DSM 24802</strain>
    </source>
</reference>
<dbReference type="AlphaFoldDB" id="A0AAN4UUJ6"/>
<keyword evidence="2" id="KW-0238">DNA-binding</keyword>
<evidence type="ECO:0000313" key="7">
    <source>
        <dbReference type="Proteomes" id="UP000199541"/>
    </source>
</evidence>
<dbReference type="EMBL" id="FNOB01000020">
    <property type="protein sequence ID" value="SDX56731.1"/>
    <property type="molecule type" value="Genomic_DNA"/>
</dbReference>
<sequence>MTTAPTQTPGQTLGQTPAQTPPVLSTVSFAFVEDWLAALRAYCPPQQLAGFLEQTGLAVARGQPRARVTHDQIVRLYQLVAVGTGDEMMGLWSRPMRSGALKHLCASVLGASSLGAALYRFTTFWNLLLDDHRLTLEQEGEVLRLSILPRGAAVPQRFGHMLLLKLAHGIASWLAGRELPLREVGFVFARPGFAEDYPILFPAPIRFAQPCSSISFDRSIGPRPVAASEAGMQEFLVRAPRDWIFTSYREHALPLRLRELLLLSDRMQFHLEDAARALNLTPRTLMRRLKGEGTSFQDIKDGLRRDIAIRDLTQGGKSLEGVSQDIGFASVANFHRAFKRWTGTTPGAYRRDRR</sequence>
<dbReference type="SMART" id="SM00342">
    <property type="entry name" value="HTH_ARAC"/>
    <property type="match status" value="1"/>
</dbReference>
<dbReference type="Pfam" id="PF12833">
    <property type="entry name" value="HTH_18"/>
    <property type="match status" value="1"/>
</dbReference>
<evidence type="ECO:0000259" key="4">
    <source>
        <dbReference type="PROSITE" id="PS01124"/>
    </source>
</evidence>
<proteinExistence type="predicted"/>
<evidence type="ECO:0000256" key="3">
    <source>
        <dbReference type="ARBA" id="ARBA00023163"/>
    </source>
</evidence>
<evidence type="ECO:0000256" key="1">
    <source>
        <dbReference type="ARBA" id="ARBA00023015"/>
    </source>
</evidence>
<dbReference type="Proteomes" id="UP000634647">
    <property type="component" value="Unassembled WGS sequence"/>
</dbReference>
<organism evidence="5 8">
    <name type="scientific">Allgaiera indica</name>
    <dbReference type="NCBI Taxonomy" id="765699"/>
    <lineage>
        <taxon>Bacteria</taxon>
        <taxon>Pseudomonadati</taxon>
        <taxon>Pseudomonadota</taxon>
        <taxon>Alphaproteobacteria</taxon>
        <taxon>Rhodobacterales</taxon>
        <taxon>Paracoccaceae</taxon>
        <taxon>Allgaiera</taxon>
    </lineage>
</organism>
<dbReference type="InterPro" id="IPR018060">
    <property type="entry name" value="HTH_AraC"/>
</dbReference>
<dbReference type="SUPFAM" id="SSF46689">
    <property type="entry name" value="Homeodomain-like"/>
    <property type="match status" value="1"/>
</dbReference>